<evidence type="ECO:0000313" key="1">
    <source>
        <dbReference type="EMBL" id="CAD9545189.1"/>
    </source>
</evidence>
<protein>
    <submittedName>
        <fullName evidence="1">Uncharacterized protein</fullName>
    </submittedName>
</protein>
<proteinExistence type="predicted"/>
<organism evidence="1">
    <name type="scientific">Haptolina brevifila</name>
    <dbReference type="NCBI Taxonomy" id="156173"/>
    <lineage>
        <taxon>Eukaryota</taxon>
        <taxon>Haptista</taxon>
        <taxon>Haptophyta</taxon>
        <taxon>Prymnesiophyceae</taxon>
        <taxon>Prymnesiales</taxon>
        <taxon>Prymnesiaceae</taxon>
        <taxon>Haptolina</taxon>
    </lineage>
</organism>
<gene>
    <name evidence="1" type="ORF">CBRE1094_LOCUS42966</name>
</gene>
<sequence>MTMTPEAAQKIWLMYNDELTALPDALKMAQNSLKADQSLDRYESKTILAKILYVMWKELASDHEVKQGCNGINHENEFVTAMAANFLVEPALSARKVVYETLQLPPPDETGGSLTSRLGGVRG</sequence>
<dbReference type="AlphaFoldDB" id="A0A7S2JE19"/>
<reference evidence="1" key="1">
    <citation type="submission" date="2021-01" db="EMBL/GenBank/DDBJ databases">
        <authorList>
            <person name="Corre E."/>
            <person name="Pelletier E."/>
            <person name="Niang G."/>
            <person name="Scheremetjew M."/>
            <person name="Finn R."/>
            <person name="Kale V."/>
            <person name="Holt S."/>
            <person name="Cochrane G."/>
            <person name="Meng A."/>
            <person name="Brown T."/>
            <person name="Cohen L."/>
        </authorList>
    </citation>
    <scope>NUCLEOTIDE SEQUENCE</scope>
    <source>
        <strain evidence="1">UTEX LB 985</strain>
    </source>
</reference>
<accession>A0A7S2JE19</accession>
<name>A0A7S2JE19_9EUKA</name>
<dbReference type="EMBL" id="HBGU01078773">
    <property type="protein sequence ID" value="CAD9545189.1"/>
    <property type="molecule type" value="Transcribed_RNA"/>
</dbReference>